<dbReference type="Gene3D" id="2.60.120.1440">
    <property type="match status" value="1"/>
</dbReference>
<keyword evidence="1" id="KW-0812">Transmembrane</keyword>
<dbReference type="Pfam" id="PF04773">
    <property type="entry name" value="FecR"/>
    <property type="match status" value="1"/>
</dbReference>
<dbReference type="InterPro" id="IPR012373">
    <property type="entry name" value="Ferrdict_sens_TM"/>
</dbReference>
<evidence type="ECO:0000313" key="4">
    <source>
        <dbReference type="EMBL" id="PTQ99955.1"/>
    </source>
</evidence>
<dbReference type="Pfam" id="PF16344">
    <property type="entry name" value="FecR_C"/>
    <property type="match status" value="1"/>
</dbReference>
<dbReference type="RefSeq" id="WP_107827858.1">
    <property type="nucleotide sequence ID" value="NZ_CP160205.1"/>
</dbReference>
<accession>A0A2T5JE75</accession>
<keyword evidence="5" id="KW-1185">Reference proteome</keyword>
<protein>
    <submittedName>
        <fullName evidence="4">FecR family protein</fullName>
    </submittedName>
</protein>
<dbReference type="InterPro" id="IPR006860">
    <property type="entry name" value="FecR"/>
</dbReference>
<organism evidence="4 5">
    <name type="scientific">Mucilaginibacter yixingensis</name>
    <dbReference type="NCBI Taxonomy" id="1295612"/>
    <lineage>
        <taxon>Bacteria</taxon>
        <taxon>Pseudomonadati</taxon>
        <taxon>Bacteroidota</taxon>
        <taxon>Sphingobacteriia</taxon>
        <taxon>Sphingobacteriales</taxon>
        <taxon>Sphingobacteriaceae</taxon>
        <taxon>Mucilaginibacter</taxon>
    </lineage>
</organism>
<dbReference type="EMBL" id="QAOQ01000002">
    <property type="protein sequence ID" value="PTQ99955.1"/>
    <property type="molecule type" value="Genomic_DNA"/>
</dbReference>
<feature type="transmembrane region" description="Helical" evidence="1">
    <location>
        <begin position="93"/>
        <end position="113"/>
    </location>
</feature>
<dbReference type="GO" id="GO:0016989">
    <property type="term" value="F:sigma factor antagonist activity"/>
    <property type="evidence" value="ECO:0007669"/>
    <property type="project" value="TreeGrafter"/>
</dbReference>
<evidence type="ECO:0000259" key="2">
    <source>
        <dbReference type="Pfam" id="PF04773"/>
    </source>
</evidence>
<comment type="caution">
    <text evidence="4">The sequence shown here is derived from an EMBL/GenBank/DDBJ whole genome shotgun (WGS) entry which is preliminary data.</text>
</comment>
<gene>
    <name evidence="4" type="ORF">C8P68_102786</name>
</gene>
<dbReference type="PANTHER" id="PTHR30273">
    <property type="entry name" value="PERIPLASMIC SIGNAL SENSOR AND SIGMA FACTOR ACTIVATOR FECR-RELATED"/>
    <property type="match status" value="1"/>
</dbReference>
<dbReference type="Proteomes" id="UP000244168">
    <property type="component" value="Unassembled WGS sequence"/>
</dbReference>
<dbReference type="OrthoDB" id="645173at2"/>
<keyword evidence="1" id="KW-0472">Membrane</keyword>
<dbReference type="AlphaFoldDB" id="A0A2T5JE75"/>
<feature type="domain" description="FecR protein" evidence="2">
    <location>
        <begin position="143"/>
        <end position="228"/>
    </location>
</feature>
<evidence type="ECO:0000256" key="1">
    <source>
        <dbReference type="SAM" id="Phobius"/>
    </source>
</evidence>
<dbReference type="PIRSF" id="PIRSF018266">
    <property type="entry name" value="FecR"/>
    <property type="match status" value="1"/>
</dbReference>
<dbReference type="Gene3D" id="3.55.50.30">
    <property type="match status" value="1"/>
</dbReference>
<feature type="domain" description="Protein FecR C-terminal" evidence="3">
    <location>
        <begin position="286"/>
        <end position="352"/>
    </location>
</feature>
<reference evidence="4 5" key="1">
    <citation type="submission" date="2018-04" db="EMBL/GenBank/DDBJ databases">
        <title>Genomic Encyclopedia of Archaeal and Bacterial Type Strains, Phase II (KMG-II): from individual species to whole genera.</title>
        <authorList>
            <person name="Goeker M."/>
        </authorList>
    </citation>
    <scope>NUCLEOTIDE SEQUENCE [LARGE SCALE GENOMIC DNA]</scope>
    <source>
        <strain evidence="4 5">DSM 26809</strain>
    </source>
</reference>
<dbReference type="InterPro" id="IPR032508">
    <property type="entry name" value="FecR_C"/>
</dbReference>
<sequence length="354" mass="40250">MKNPISIELLEKYVNGQCSEEEMAIVKAWYFSFDKEQDPIPSLSVPEEQQLEEAIYNRILHNIGMSEEPAEPDQPETADDRVYELPARRRFKAWYAVAGIAATLLVVFSVWLVNFKNGGVLMADRSQSSDLVVINNDGKQLYKATLPDNSVVWLSPGAQLRYPKTFAAKYRAVRMNGECFFEVTKNPGRPFIISSHSIITKVWGTSFRVRDDAARHCCADVSVVTGKVSVSIKNADSADVNHLVLKKGDVMLYPHQRVVYLADKNQLRPELSSNEPALQIWNRVNLNFENKPLSEIVPVLNAQFHVNIKMRSEKLNHYILNADMEGFNLPDILEAFKKSLNVDYQMKDNNIELE</sequence>
<evidence type="ECO:0000313" key="5">
    <source>
        <dbReference type="Proteomes" id="UP000244168"/>
    </source>
</evidence>
<name>A0A2T5JE75_9SPHI</name>
<evidence type="ECO:0000259" key="3">
    <source>
        <dbReference type="Pfam" id="PF16344"/>
    </source>
</evidence>
<keyword evidence="1" id="KW-1133">Transmembrane helix</keyword>
<dbReference type="PANTHER" id="PTHR30273:SF2">
    <property type="entry name" value="PROTEIN FECR"/>
    <property type="match status" value="1"/>
</dbReference>
<proteinExistence type="predicted"/>